<evidence type="ECO:0000259" key="5">
    <source>
        <dbReference type="Pfam" id="PF06722"/>
    </source>
</evidence>
<comment type="similarity">
    <text evidence="1">Belongs to the glycosyltransferase 28 family.</text>
</comment>
<dbReference type="Proteomes" id="UP000629619">
    <property type="component" value="Unassembled WGS sequence"/>
</dbReference>
<evidence type="ECO:0000256" key="2">
    <source>
        <dbReference type="ARBA" id="ARBA00022676"/>
    </source>
</evidence>
<keyword evidence="3 7" id="KW-0808">Transferase</keyword>
<feature type="chain" id="PRO_5038995416" evidence="4">
    <location>
        <begin position="20"/>
        <end position="387"/>
    </location>
</feature>
<feature type="signal peptide" evidence="4">
    <location>
        <begin position="1"/>
        <end position="19"/>
    </location>
</feature>
<dbReference type="CDD" id="cd03784">
    <property type="entry name" value="GT1_Gtf-like"/>
    <property type="match status" value="1"/>
</dbReference>
<name>A0A919N9T5_9ACTN</name>
<dbReference type="GO" id="GO:0017000">
    <property type="term" value="P:antibiotic biosynthetic process"/>
    <property type="evidence" value="ECO:0007669"/>
    <property type="project" value="UniProtKB-ARBA"/>
</dbReference>
<dbReference type="Gene3D" id="3.40.50.2000">
    <property type="entry name" value="Glycogen Phosphorylase B"/>
    <property type="match status" value="2"/>
</dbReference>
<proteinExistence type="inferred from homology"/>
<evidence type="ECO:0000313" key="7">
    <source>
        <dbReference type="EMBL" id="GIF07106.1"/>
    </source>
</evidence>
<feature type="domain" description="Erythromycin biosynthesis protein CIII-like N-terminal" evidence="6">
    <location>
        <begin position="25"/>
        <end position="228"/>
    </location>
</feature>
<protein>
    <submittedName>
        <fullName evidence="7">Glycosyl transferase</fullName>
    </submittedName>
</protein>
<keyword evidence="8" id="KW-1185">Reference proteome</keyword>
<evidence type="ECO:0000256" key="1">
    <source>
        <dbReference type="ARBA" id="ARBA00006962"/>
    </source>
</evidence>
<dbReference type="InterPro" id="IPR048284">
    <property type="entry name" value="EryCIII-like_N"/>
</dbReference>
<evidence type="ECO:0000256" key="3">
    <source>
        <dbReference type="ARBA" id="ARBA00022679"/>
    </source>
</evidence>
<gene>
    <name evidence="7" type="ORF">Asi03nite_46440</name>
</gene>
<dbReference type="GO" id="GO:0008194">
    <property type="term" value="F:UDP-glycosyltransferase activity"/>
    <property type="evidence" value="ECO:0007669"/>
    <property type="project" value="InterPro"/>
</dbReference>
<accession>A0A919N9T5</accession>
<dbReference type="Pfam" id="PF21036">
    <property type="entry name" value="EryCIII-like_N"/>
    <property type="match status" value="1"/>
</dbReference>
<comment type="caution">
    <text evidence="7">The sequence shown here is derived from an EMBL/GenBank/DDBJ whole genome shotgun (WGS) entry which is preliminary data.</text>
</comment>
<dbReference type="PANTHER" id="PTHR48050">
    <property type="entry name" value="STEROL 3-BETA-GLUCOSYLTRANSFERASE"/>
    <property type="match status" value="1"/>
</dbReference>
<organism evidence="7 8">
    <name type="scientific">Actinoplanes siamensis</name>
    <dbReference type="NCBI Taxonomy" id="1223317"/>
    <lineage>
        <taxon>Bacteria</taxon>
        <taxon>Bacillati</taxon>
        <taxon>Actinomycetota</taxon>
        <taxon>Actinomycetes</taxon>
        <taxon>Micromonosporales</taxon>
        <taxon>Micromonosporaceae</taxon>
        <taxon>Actinoplanes</taxon>
    </lineage>
</organism>
<evidence type="ECO:0000256" key="4">
    <source>
        <dbReference type="SAM" id="SignalP"/>
    </source>
</evidence>
<dbReference type="InterPro" id="IPR002213">
    <property type="entry name" value="UDP_glucos_trans"/>
</dbReference>
<evidence type="ECO:0000313" key="8">
    <source>
        <dbReference type="Proteomes" id="UP000629619"/>
    </source>
</evidence>
<reference evidence="7" key="1">
    <citation type="submission" date="2021-01" db="EMBL/GenBank/DDBJ databases">
        <title>Whole genome shotgun sequence of Actinoplanes siamensis NBRC 109076.</title>
        <authorList>
            <person name="Komaki H."/>
            <person name="Tamura T."/>
        </authorList>
    </citation>
    <scope>NUCLEOTIDE SEQUENCE</scope>
    <source>
        <strain evidence="7">NBRC 109076</strain>
    </source>
</reference>
<keyword evidence="2" id="KW-0328">Glycosyltransferase</keyword>
<dbReference type="SUPFAM" id="SSF53756">
    <property type="entry name" value="UDP-Glycosyltransferase/glycogen phosphorylase"/>
    <property type="match status" value="1"/>
</dbReference>
<dbReference type="InterPro" id="IPR010610">
    <property type="entry name" value="EryCIII-like_C"/>
</dbReference>
<dbReference type="Pfam" id="PF06722">
    <property type="entry name" value="EryCIII-like_C"/>
    <property type="match status" value="1"/>
</dbReference>
<keyword evidence="4" id="KW-0732">Signal</keyword>
<dbReference type="AlphaFoldDB" id="A0A919N9T5"/>
<dbReference type="InterPro" id="IPR050426">
    <property type="entry name" value="Glycosyltransferase_28"/>
</dbReference>
<sequence length="387" mass="40254">MYAMRLLFTTWAWPSHLYAMVPLAWACRAAGHDVVVASQPALRQAIESTGLTAVEVGTDVDAAGMVRGYVLPAEAAGGAGLGTAPRTGGGPRALAMVLANAMSMADGLLDFAKQWRPDVVVYDPTAMAGPVVAAAAGVPAVRHLYGTDLMQRARRALPELLAPLAARHGVTSFDPYGTVTVDPWPESMQLPGVAGRIGMGYVPFNGPGRMPAALPDRSRRPRVLVTWGHTIGRVAPERFPVAEVTAALARDASVVVAVSHRQQHLLLEKLPDGVTVLVDAPLHHLAGECDLVVSHGGAGTVLTALHAGTPLLLVPQLPDHAGHAARVLARGVGQVLTYDEMTGDRLRAEAAALLSGDAGTAAAQVRAEMLEEKPPAAIAAGLPDLLA</sequence>
<dbReference type="PANTHER" id="PTHR48050:SF13">
    <property type="entry name" value="STEROL 3-BETA-GLUCOSYLTRANSFERASE UGT80A2"/>
    <property type="match status" value="1"/>
</dbReference>
<evidence type="ECO:0000259" key="6">
    <source>
        <dbReference type="Pfam" id="PF21036"/>
    </source>
</evidence>
<dbReference type="GO" id="GO:0016758">
    <property type="term" value="F:hexosyltransferase activity"/>
    <property type="evidence" value="ECO:0007669"/>
    <property type="project" value="UniProtKB-ARBA"/>
</dbReference>
<feature type="domain" description="Erythromycin biosynthesis protein CIII-like C-terminal" evidence="5">
    <location>
        <begin position="249"/>
        <end position="382"/>
    </location>
</feature>
<dbReference type="EMBL" id="BOMW01000044">
    <property type="protein sequence ID" value="GIF07106.1"/>
    <property type="molecule type" value="Genomic_DNA"/>
</dbReference>